<organism evidence="3 4">
    <name type="scientific">Steinernema glaseri</name>
    <dbReference type="NCBI Taxonomy" id="37863"/>
    <lineage>
        <taxon>Eukaryota</taxon>
        <taxon>Metazoa</taxon>
        <taxon>Ecdysozoa</taxon>
        <taxon>Nematoda</taxon>
        <taxon>Chromadorea</taxon>
        <taxon>Rhabditida</taxon>
        <taxon>Tylenchina</taxon>
        <taxon>Panagrolaimomorpha</taxon>
        <taxon>Strongyloidoidea</taxon>
        <taxon>Steinernematidae</taxon>
        <taxon>Steinernema</taxon>
    </lineage>
</organism>
<dbReference type="PANTHER" id="PTHR19957">
    <property type="entry name" value="SYNTAXIN"/>
    <property type="match status" value="1"/>
</dbReference>
<dbReference type="GO" id="GO:0005484">
    <property type="term" value="F:SNAP receptor activity"/>
    <property type="evidence" value="ECO:0007669"/>
    <property type="project" value="TreeGrafter"/>
</dbReference>
<dbReference type="GO" id="GO:0031201">
    <property type="term" value="C:SNARE complex"/>
    <property type="evidence" value="ECO:0007669"/>
    <property type="project" value="TreeGrafter"/>
</dbReference>
<evidence type="ECO:0000313" key="3">
    <source>
        <dbReference type="Proteomes" id="UP000095287"/>
    </source>
</evidence>
<accession>A0A1I8AQH4</accession>
<dbReference type="WBParaSite" id="L893_g8170.t1">
    <property type="protein sequence ID" value="L893_g8170.t1"/>
    <property type="gene ID" value="L893_g8170"/>
</dbReference>
<feature type="domain" description="T-SNARE coiled-coil homology" evidence="2">
    <location>
        <begin position="151"/>
        <end position="213"/>
    </location>
</feature>
<dbReference type="Pfam" id="PF26585">
    <property type="entry name" value="STX17_N"/>
    <property type="match status" value="1"/>
</dbReference>
<dbReference type="InterPro" id="IPR000727">
    <property type="entry name" value="T_SNARE_dom"/>
</dbReference>
<dbReference type="Proteomes" id="UP000095287">
    <property type="component" value="Unplaced"/>
</dbReference>
<keyword evidence="1" id="KW-0472">Membrane</keyword>
<dbReference type="GO" id="GO:0006886">
    <property type="term" value="P:intracellular protein transport"/>
    <property type="evidence" value="ECO:0007669"/>
    <property type="project" value="TreeGrafter"/>
</dbReference>
<evidence type="ECO:0000259" key="2">
    <source>
        <dbReference type="PROSITE" id="PS50192"/>
    </source>
</evidence>
<sequence length="280" mass="30866">MTLDWIRASVIIDRFERMATMNVRDLRGHYQRIVSSETKGDQAVAAQEKHCAKRLIDQLVAGLQQILALRAQIVPEDQDRFDIRIEPIRLQIQSVVNSLDAVLKEAPPKPIESPSGVTDYERLYENELNQHATHGVQTQKQVKMDQLRLEMEQRKADAEAHQSLQRDITDLNYIMEDLARLVHQQHDMVDSIEEHVEKSHQHVQQGHQQLKKAVAAKSAKYPLIAAAVGSVALGGPIGVAAGSAVAGVFAAVGGAVAGLYGGRAIKRHHLNEANSPAPSS</sequence>
<dbReference type="AlphaFoldDB" id="A0A1I8AQH4"/>
<keyword evidence="1" id="KW-0812">Transmembrane</keyword>
<proteinExistence type="predicted"/>
<dbReference type="SUPFAM" id="SSF58038">
    <property type="entry name" value="SNARE fusion complex"/>
    <property type="match status" value="1"/>
</dbReference>
<keyword evidence="1" id="KW-1133">Transmembrane helix</keyword>
<keyword evidence="3" id="KW-1185">Reference proteome</keyword>
<dbReference type="SMART" id="SM00397">
    <property type="entry name" value="t_SNARE"/>
    <property type="match status" value="1"/>
</dbReference>
<dbReference type="InterPro" id="IPR045242">
    <property type="entry name" value="Syntaxin"/>
</dbReference>
<dbReference type="PANTHER" id="PTHR19957:SF417">
    <property type="entry name" value="T-SNARE COILED-COIL HOMOLOGY DOMAIN-CONTAINING PROTEIN"/>
    <property type="match status" value="1"/>
</dbReference>
<dbReference type="GO" id="GO:0048278">
    <property type="term" value="P:vesicle docking"/>
    <property type="evidence" value="ECO:0007669"/>
    <property type="project" value="TreeGrafter"/>
</dbReference>
<protein>
    <submittedName>
        <fullName evidence="4">t-SNARE coiled-coil homology domain-containing protein</fullName>
    </submittedName>
</protein>
<dbReference type="GO" id="GO:0006906">
    <property type="term" value="P:vesicle fusion"/>
    <property type="evidence" value="ECO:0007669"/>
    <property type="project" value="TreeGrafter"/>
</dbReference>
<reference evidence="4" key="1">
    <citation type="submission" date="2016-11" db="UniProtKB">
        <authorList>
            <consortium name="WormBaseParasite"/>
        </authorList>
    </citation>
    <scope>IDENTIFICATION</scope>
</reference>
<dbReference type="PROSITE" id="PS50192">
    <property type="entry name" value="T_SNARE"/>
    <property type="match status" value="1"/>
</dbReference>
<feature type="transmembrane region" description="Helical" evidence="1">
    <location>
        <begin position="244"/>
        <end position="262"/>
    </location>
</feature>
<evidence type="ECO:0000256" key="1">
    <source>
        <dbReference type="SAM" id="Phobius"/>
    </source>
</evidence>
<dbReference type="GO" id="GO:0008021">
    <property type="term" value="C:synaptic vesicle"/>
    <property type="evidence" value="ECO:0007669"/>
    <property type="project" value="TreeGrafter"/>
</dbReference>
<dbReference type="GO" id="GO:0000149">
    <property type="term" value="F:SNARE binding"/>
    <property type="evidence" value="ECO:0007669"/>
    <property type="project" value="TreeGrafter"/>
</dbReference>
<name>A0A1I8AQH4_9BILA</name>
<dbReference type="InterPro" id="IPR059001">
    <property type="entry name" value="STX17_N"/>
</dbReference>
<dbReference type="Gene3D" id="1.20.5.110">
    <property type="match status" value="1"/>
</dbReference>
<dbReference type="Pfam" id="PF05739">
    <property type="entry name" value="SNARE"/>
    <property type="match status" value="1"/>
</dbReference>
<evidence type="ECO:0000313" key="4">
    <source>
        <dbReference type="WBParaSite" id="L893_g8170.t1"/>
    </source>
</evidence>